<evidence type="ECO:0000259" key="10">
    <source>
        <dbReference type="SMART" id="SM00702"/>
    </source>
</evidence>
<dbReference type="GO" id="GO:0031418">
    <property type="term" value="F:L-ascorbic acid binding"/>
    <property type="evidence" value="ECO:0007669"/>
    <property type="project" value="InterPro"/>
</dbReference>
<keyword evidence="5" id="KW-0735">Signal-anchor</keyword>
<dbReference type="AlphaFoldDB" id="A0A0K9NXN1"/>
<keyword evidence="5" id="KW-0812">Transmembrane</keyword>
<dbReference type="GO" id="GO:0005783">
    <property type="term" value="C:endoplasmic reticulum"/>
    <property type="evidence" value="ECO:0000318"/>
    <property type="project" value="GO_Central"/>
</dbReference>
<dbReference type="GO" id="GO:0005789">
    <property type="term" value="C:endoplasmic reticulum membrane"/>
    <property type="evidence" value="ECO:0007669"/>
    <property type="project" value="UniProtKB-SubCell"/>
</dbReference>
<dbReference type="GO" id="GO:0004656">
    <property type="term" value="F:procollagen-proline 4-dioxygenase activity"/>
    <property type="evidence" value="ECO:0000318"/>
    <property type="project" value="GO_Central"/>
</dbReference>
<dbReference type="STRING" id="29655.A0A0K9NXN1"/>
<keyword evidence="3" id="KW-0479">Metal-binding</keyword>
<evidence type="ECO:0000313" key="12">
    <source>
        <dbReference type="Proteomes" id="UP000036987"/>
    </source>
</evidence>
<feature type="domain" description="Prolyl 4-hydroxylase alpha subunit" evidence="10">
    <location>
        <begin position="51"/>
        <end position="174"/>
    </location>
</feature>
<proteinExistence type="predicted"/>
<evidence type="ECO:0000256" key="6">
    <source>
        <dbReference type="ARBA" id="ARBA00023002"/>
    </source>
</evidence>
<keyword evidence="4" id="KW-0223">Dioxygenase</keyword>
<evidence type="ECO:0000256" key="7">
    <source>
        <dbReference type="ARBA" id="ARBA00023004"/>
    </source>
</evidence>
<dbReference type="EMBL" id="LFYR01001587">
    <property type="protein sequence ID" value="KMZ60680.1"/>
    <property type="molecule type" value="Genomic_DNA"/>
</dbReference>
<dbReference type="PANTHER" id="PTHR10869:SF42">
    <property type="entry name" value="PROLYL 4-HYDROXYLASE 1"/>
    <property type="match status" value="1"/>
</dbReference>
<evidence type="ECO:0000256" key="3">
    <source>
        <dbReference type="ARBA" id="ARBA00022723"/>
    </source>
</evidence>
<dbReference type="Pfam" id="PF13640">
    <property type="entry name" value="2OG-FeII_Oxy_3"/>
    <property type="match status" value="1"/>
</dbReference>
<feature type="chain" id="PRO_5005527290" description="Prolyl 4-hydroxylase alpha subunit domain-containing protein" evidence="9">
    <location>
        <begin position="18"/>
        <end position="184"/>
    </location>
</feature>
<keyword evidence="12" id="KW-1185">Reference proteome</keyword>
<organism evidence="11 12">
    <name type="scientific">Zostera marina</name>
    <name type="common">Eelgrass</name>
    <dbReference type="NCBI Taxonomy" id="29655"/>
    <lineage>
        <taxon>Eukaryota</taxon>
        <taxon>Viridiplantae</taxon>
        <taxon>Streptophyta</taxon>
        <taxon>Embryophyta</taxon>
        <taxon>Tracheophyta</taxon>
        <taxon>Spermatophyta</taxon>
        <taxon>Magnoliopsida</taxon>
        <taxon>Liliopsida</taxon>
        <taxon>Zosteraceae</taxon>
        <taxon>Zostera</taxon>
    </lineage>
</organism>
<dbReference type="InterPro" id="IPR044862">
    <property type="entry name" value="Pro_4_hyd_alph_FE2OG_OXY"/>
</dbReference>
<comment type="caution">
    <text evidence="11">The sequence shown here is derived from an EMBL/GenBank/DDBJ whole genome shotgun (WGS) entry which is preliminary data.</text>
</comment>
<feature type="signal peptide" evidence="9">
    <location>
        <begin position="1"/>
        <end position="17"/>
    </location>
</feature>
<dbReference type="Proteomes" id="UP000036987">
    <property type="component" value="Unassembled WGS sequence"/>
</dbReference>
<comment type="cofactor">
    <cofactor evidence="1">
        <name>L-ascorbate</name>
        <dbReference type="ChEBI" id="CHEBI:38290"/>
    </cofactor>
</comment>
<dbReference type="Gene3D" id="2.60.120.620">
    <property type="entry name" value="q2cbj1_9rhob like domain"/>
    <property type="match status" value="2"/>
</dbReference>
<evidence type="ECO:0000256" key="1">
    <source>
        <dbReference type="ARBA" id="ARBA00001961"/>
    </source>
</evidence>
<evidence type="ECO:0000256" key="4">
    <source>
        <dbReference type="ARBA" id="ARBA00022964"/>
    </source>
</evidence>
<evidence type="ECO:0000256" key="2">
    <source>
        <dbReference type="ARBA" id="ARBA00004648"/>
    </source>
</evidence>
<keyword evidence="9" id="KW-0732">Signal</keyword>
<evidence type="ECO:0000313" key="11">
    <source>
        <dbReference type="EMBL" id="KMZ60680.1"/>
    </source>
</evidence>
<dbReference type="InterPro" id="IPR045054">
    <property type="entry name" value="P4HA-like"/>
</dbReference>
<sequence length="184" mass="20718">MAIGWSTILLGFLGLFASSILIDISNKEVDRESWDILRLQYVKPEVISWSPRITIYHNFLSVEECDHLITIGEPRLNYSFVFDTKIQQAIRSKGRTSQGMFLSLTDRNHSIIQAGNGECTCGGENVKGMSVKPKQGDAVLFWNMGFNGTVDPKSLHKGCKVVDGVKWSATKWMRERNFPILGSF</sequence>
<name>A0A0K9NXN1_ZOSMR</name>
<reference evidence="12" key="1">
    <citation type="journal article" date="2016" name="Nature">
        <title>The genome of the seagrass Zostera marina reveals angiosperm adaptation to the sea.</title>
        <authorList>
            <person name="Olsen J.L."/>
            <person name="Rouze P."/>
            <person name="Verhelst B."/>
            <person name="Lin Y.-C."/>
            <person name="Bayer T."/>
            <person name="Collen J."/>
            <person name="Dattolo E."/>
            <person name="De Paoli E."/>
            <person name="Dittami S."/>
            <person name="Maumus F."/>
            <person name="Michel G."/>
            <person name="Kersting A."/>
            <person name="Lauritano C."/>
            <person name="Lohaus R."/>
            <person name="Toepel M."/>
            <person name="Tonon T."/>
            <person name="Vanneste K."/>
            <person name="Amirebrahimi M."/>
            <person name="Brakel J."/>
            <person name="Bostroem C."/>
            <person name="Chovatia M."/>
            <person name="Grimwood J."/>
            <person name="Jenkins J.W."/>
            <person name="Jueterbock A."/>
            <person name="Mraz A."/>
            <person name="Stam W.T."/>
            <person name="Tice H."/>
            <person name="Bornberg-Bauer E."/>
            <person name="Green P.J."/>
            <person name="Pearson G.A."/>
            <person name="Procaccini G."/>
            <person name="Duarte C.M."/>
            <person name="Schmutz J."/>
            <person name="Reusch T.B.H."/>
            <person name="Van de Peer Y."/>
        </authorList>
    </citation>
    <scope>NUCLEOTIDE SEQUENCE [LARGE SCALE GENOMIC DNA]</scope>
    <source>
        <strain evidence="12">cv. Finnish</strain>
    </source>
</reference>
<accession>A0A0K9NXN1</accession>
<comment type="subcellular location">
    <subcellularLocation>
        <location evidence="2">Endoplasmic reticulum membrane</location>
        <topology evidence="2">Single-pass type II membrane protein</topology>
    </subcellularLocation>
</comment>
<dbReference type="OrthoDB" id="420380at2759"/>
<evidence type="ECO:0000256" key="5">
    <source>
        <dbReference type="ARBA" id="ARBA00022968"/>
    </source>
</evidence>
<protein>
    <recommendedName>
        <fullName evidence="10">Prolyl 4-hydroxylase alpha subunit domain-containing protein</fullName>
    </recommendedName>
</protein>
<keyword evidence="7" id="KW-0408">Iron</keyword>
<dbReference type="InterPro" id="IPR006620">
    <property type="entry name" value="Pro_4_hyd_alph"/>
</dbReference>
<dbReference type="SMART" id="SM00702">
    <property type="entry name" value="P4Hc"/>
    <property type="match status" value="1"/>
</dbReference>
<comment type="catalytic activity">
    <reaction evidence="8">
        <text>L-prolyl-[collagen] + 2-oxoglutarate + O2 = trans-4-hydroxy-L-prolyl-[collagen] + succinate + CO2</text>
        <dbReference type="Rhea" id="RHEA:18945"/>
        <dbReference type="Rhea" id="RHEA-COMP:11676"/>
        <dbReference type="Rhea" id="RHEA-COMP:11680"/>
        <dbReference type="ChEBI" id="CHEBI:15379"/>
        <dbReference type="ChEBI" id="CHEBI:16526"/>
        <dbReference type="ChEBI" id="CHEBI:16810"/>
        <dbReference type="ChEBI" id="CHEBI:30031"/>
        <dbReference type="ChEBI" id="CHEBI:50342"/>
        <dbReference type="ChEBI" id="CHEBI:61965"/>
        <dbReference type="EC" id="1.14.11.2"/>
    </reaction>
</comment>
<dbReference type="GO" id="GO:0005506">
    <property type="term" value="F:iron ion binding"/>
    <property type="evidence" value="ECO:0007669"/>
    <property type="project" value="InterPro"/>
</dbReference>
<gene>
    <name evidence="11" type="ORF">ZOSMA_57G00150</name>
</gene>
<keyword evidence="6" id="KW-0560">Oxidoreductase</keyword>
<evidence type="ECO:0000256" key="9">
    <source>
        <dbReference type="SAM" id="SignalP"/>
    </source>
</evidence>
<dbReference type="PANTHER" id="PTHR10869">
    <property type="entry name" value="PROLYL 4-HYDROXYLASE ALPHA SUBUNIT"/>
    <property type="match status" value="1"/>
</dbReference>
<evidence type="ECO:0000256" key="8">
    <source>
        <dbReference type="ARBA" id="ARBA00049169"/>
    </source>
</evidence>